<dbReference type="RefSeq" id="WP_147210049.1">
    <property type="nucleotide sequence ID" value="NZ_BJYM01000006.1"/>
</dbReference>
<dbReference type="InterPro" id="IPR010559">
    <property type="entry name" value="Sig_transdc_His_kin_internal"/>
</dbReference>
<dbReference type="Pfam" id="PF00672">
    <property type="entry name" value="HAMP"/>
    <property type="match status" value="1"/>
</dbReference>
<evidence type="ECO:0000256" key="8">
    <source>
        <dbReference type="ARBA" id="ARBA00022840"/>
    </source>
</evidence>
<reference evidence="14 15" key="1">
    <citation type="submission" date="2019-07" db="EMBL/GenBank/DDBJ databases">
        <title>Whole genome shotgun sequence of Oceanobacillus sojae NBRC 105379.</title>
        <authorList>
            <person name="Hosoyama A."/>
            <person name="Uohara A."/>
            <person name="Ohji S."/>
            <person name="Ichikawa N."/>
        </authorList>
    </citation>
    <scope>NUCLEOTIDE SEQUENCE [LARGE SCALE GENOMIC DNA]</scope>
    <source>
        <strain evidence="14 15">NBRC 105379</strain>
    </source>
</reference>
<accession>A0A511ZHX0</accession>
<dbReference type="Gene3D" id="3.30.565.10">
    <property type="entry name" value="Histidine kinase-like ATPase, C-terminal domain"/>
    <property type="match status" value="1"/>
</dbReference>
<keyword evidence="15" id="KW-1185">Reference proteome</keyword>
<dbReference type="OrthoDB" id="9776552at2"/>
<dbReference type="SUPFAM" id="SSF55874">
    <property type="entry name" value="ATPase domain of HSP90 chaperone/DNA topoisomerase II/histidine kinase"/>
    <property type="match status" value="1"/>
</dbReference>
<keyword evidence="3" id="KW-0597">Phosphoprotein</keyword>
<dbReference type="GO" id="GO:0005886">
    <property type="term" value="C:plasma membrane"/>
    <property type="evidence" value="ECO:0007669"/>
    <property type="project" value="UniProtKB-SubCell"/>
</dbReference>
<organism evidence="14 15">
    <name type="scientific">Oceanobacillus sojae</name>
    <dbReference type="NCBI Taxonomy" id="582851"/>
    <lineage>
        <taxon>Bacteria</taxon>
        <taxon>Bacillati</taxon>
        <taxon>Bacillota</taxon>
        <taxon>Bacilli</taxon>
        <taxon>Bacillales</taxon>
        <taxon>Bacillaceae</taxon>
        <taxon>Oceanobacillus</taxon>
    </lineage>
</organism>
<gene>
    <name evidence="14" type="ORF">OSO01_17730</name>
</gene>
<dbReference type="CDD" id="cd06225">
    <property type="entry name" value="HAMP"/>
    <property type="match status" value="1"/>
</dbReference>
<keyword evidence="9 12" id="KW-1133">Transmembrane helix</keyword>
<dbReference type="PROSITE" id="PS50885">
    <property type="entry name" value="HAMP"/>
    <property type="match status" value="1"/>
</dbReference>
<dbReference type="EMBL" id="BJYM01000006">
    <property type="protein sequence ID" value="GEN87034.1"/>
    <property type="molecule type" value="Genomic_DNA"/>
</dbReference>
<comment type="caution">
    <text evidence="14">The sequence shown here is derived from an EMBL/GenBank/DDBJ whole genome shotgun (WGS) entry which is preliminary data.</text>
</comment>
<evidence type="ECO:0000313" key="14">
    <source>
        <dbReference type="EMBL" id="GEN87034.1"/>
    </source>
</evidence>
<evidence type="ECO:0000256" key="2">
    <source>
        <dbReference type="ARBA" id="ARBA00022475"/>
    </source>
</evidence>
<evidence type="ECO:0000256" key="4">
    <source>
        <dbReference type="ARBA" id="ARBA00022679"/>
    </source>
</evidence>
<keyword evidence="7" id="KW-0418">Kinase</keyword>
<dbReference type="AlphaFoldDB" id="A0A511ZHX0"/>
<evidence type="ECO:0000259" key="13">
    <source>
        <dbReference type="PROSITE" id="PS50885"/>
    </source>
</evidence>
<feature type="transmembrane region" description="Helical" evidence="12">
    <location>
        <begin position="20"/>
        <end position="39"/>
    </location>
</feature>
<keyword evidence="8" id="KW-0067">ATP-binding</keyword>
<dbReference type="Gene3D" id="6.10.340.10">
    <property type="match status" value="1"/>
</dbReference>
<dbReference type="Pfam" id="PF02518">
    <property type="entry name" value="HATPase_c"/>
    <property type="match status" value="1"/>
</dbReference>
<dbReference type="InterPro" id="IPR003594">
    <property type="entry name" value="HATPase_dom"/>
</dbReference>
<feature type="domain" description="HAMP" evidence="13">
    <location>
        <begin position="294"/>
        <end position="346"/>
    </location>
</feature>
<dbReference type="SMART" id="SM00304">
    <property type="entry name" value="HAMP"/>
    <property type="match status" value="1"/>
</dbReference>
<evidence type="ECO:0000256" key="9">
    <source>
        <dbReference type="ARBA" id="ARBA00022989"/>
    </source>
</evidence>
<proteinExistence type="predicted"/>
<dbReference type="Pfam" id="PF06580">
    <property type="entry name" value="His_kinase"/>
    <property type="match status" value="1"/>
</dbReference>
<dbReference type="GO" id="GO:0005524">
    <property type="term" value="F:ATP binding"/>
    <property type="evidence" value="ECO:0007669"/>
    <property type="project" value="UniProtKB-KW"/>
</dbReference>
<evidence type="ECO:0000256" key="5">
    <source>
        <dbReference type="ARBA" id="ARBA00022692"/>
    </source>
</evidence>
<evidence type="ECO:0000256" key="11">
    <source>
        <dbReference type="ARBA" id="ARBA00023136"/>
    </source>
</evidence>
<comment type="subcellular location">
    <subcellularLocation>
        <location evidence="1">Cell membrane</location>
        <topology evidence="1">Multi-pass membrane protein</topology>
    </subcellularLocation>
</comment>
<evidence type="ECO:0000256" key="1">
    <source>
        <dbReference type="ARBA" id="ARBA00004651"/>
    </source>
</evidence>
<keyword evidence="4" id="KW-0808">Transferase</keyword>
<evidence type="ECO:0000256" key="12">
    <source>
        <dbReference type="SAM" id="Phobius"/>
    </source>
</evidence>
<evidence type="ECO:0000256" key="7">
    <source>
        <dbReference type="ARBA" id="ARBA00022777"/>
    </source>
</evidence>
<dbReference type="Proteomes" id="UP000321558">
    <property type="component" value="Unassembled WGS sequence"/>
</dbReference>
<keyword evidence="2" id="KW-1003">Cell membrane</keyword>
<dbReference type="InterPro" id="IPR050640">
    <property type="entry name" value="Bact_2-comp_sensor_kinase"/>
</dbReference>
<keyword evidence="5 12" id="KW-0812">Transmembrane</keyword>
<dbReference type="SMART" id="SM00387">
    <property type="entry name" value="HATPase_c"/>
    <property type="match status" value="1"/>
</dbReference>
<keyword evidence="11 12" id="KW-0472">Membrane</keyword>
<dbReference type="SUPFAM" id="SSF158472">
    <property type="entry name" value="HAMP domain-like"/>
    <property type="match status" value="1"/>
</dbReference>
<sequence>MKKKSFKEATKSLFLKYTVVPIFILIILFTLFTIVIFHLKAVYDAKQSGEQIKERMTEVYEVYQEEIKKMAESSLVMESLNYHNDINLVYEDFYNFNNQQEVKSSFFLIDANDVFVASTNKSNDEVNEDILNHIIPHLEKYPDDLLSIVEKTNFSHGQASTITLGKAVKQDDQIIGYLIYMLYEEDFQRLIFGEKTDIAVITDTYNHIVVTSNEIVQGLMNKFQPEKQSNSKVQIENDTYYMNQTETADNTFRIYTLNNTETDKAVLILYFIFIGITSAFLFILLRVLAEKMSRRNSESIDKLLIAVDQLKKGDLTSYVEIYTGDEFETLANQYNTMLDSLNDLLSRNRELSEIKKVNEMKILQSQFNPHFLFNVLETVRYTMVSNVDKAQDIILLLSSLLRYSINQNIDQVMLEKDLNYTVDYLKLHKMRFNNRLHYFLDIPEEINTAYVPKLLLQPIIENAIKYGYQHQTTLNIWINAKVVENDIVFTVEDDGSGIEAQKLTDLQKKILASENNQVGIGLYNTHRRLRLQFGEKYGLEINSILNQGTIVRIIIPYLKGGEHRV</sequence>
<keyword evidence="10" id="KW-0902">Two-component regulatory system</keyword>
<evidence type="ECO:0000256" key="10">
    <source>
        <dbReference type="ARBA" id="ARBA00023012"/>
    </source>
</evidence>
<name>A0A511ZHX0_9BACI</name>
<protein>
    <recommendedName>
        <fullName evidence="13">HAMP domain-containing protein</fullName>
    </recommendedName>
</protein>
<dbReference type="PANTHER" id="PTHR34220:SF11">
    <property type="entry name" value="SENSOR PROTEIN KINASE HPTS"/>
    <property type="match status" value="1"/>
</dbReference>
<evidence type="ECO:0000313" key="15">
    <source>
        <dbReference type="Proteomes" id="UP000321558"/>
    </source>
</evidence>
<dbReference type="PANTHER" id="PTHR34220">
    <property type="entry name" value="SENSOR HISTIDINE KINASE YPDA"/>
    <property type="match status" value="1"/>
</dbReference>
<dbReference type="STRING" id="582851.GCA_900162665_00910"/>
<dbReference type="GO" id="GO:0000155">
    <property type="term" value="F:phosphorelay sensor kinase activity"/>
    <property type="evidence" value="ECO:0007669"/>
    <property type="project" value="InterPro"/>
</dbReference>
<dbReference type="InterPro" id="IPR003660">
    <property type="entry name" value="HAMP_dom"/>
</dbReference>
<evidence type="ECO:0000256" key="6">
    <source>
        <dbReference type="ARBA" id="ARBA00022741"/>
    </source>
</evidence>
<evidence type="ECO:0000256" key="3">
    <source>
        <dbReference type="ARBA" id="ARBA00022553"/>
    </source>
</evidence>
<keyword evidence="6" id="KW-0547">Nucleotide-binding</keyword>
<feature type="transmembrane region" description="Helical" evidence="12">
    <location>
        <begin position="267"/>
        <end position="289"/>
    </location>
</feature>
<dbReference type="InterPro" id="IPR036890">
    <property type="entry name" value="HATPase_C_sf"/>
</dbReference>